<name>A0A3N4HS89_ASCIM</name>
<dbReference type="EMBL" id="ML119765">
    <property type="protein sequence ID" value="RPA75358.1"/>
    <property type="molecule type" value="Genomic_DNA"/>
</dbReference>
<reference evidence="1 2" key="1">
    <citation type="journal article" date="2018" name="Nat. Ecol. Evol.">
        <title>Pezizomycetes genomes reveal the molecular basis of ectomycorrhizal truffle lifestyle.</title>
        <authorList>
            <person name="Murat C."/>
            <person name="Payen T."/>
            <person name="Noel B."/>
            <person name="Kuo A."/>
            <person name="Morin E."/>
            <person name="Chen J."/>
            <person name="Kohler A."/>
            <person name="Krizsan K."/>
            <person name="Balestrini R."/>
            <person name="Da Silva C."/>
            <person name="Montanini B."/>
            <person name="Hainaut M."/>
            <person name="Levati E."/>
            <person name="Barry K.W."/>
            <person name="Belfiori B."/>
            <person name="Cichocki N."/>
            <person name="Clum A."/>
            <person name="Dockter R.B."/>
            <person name="Fauchery L."/>
            <person name="Guy J."/>
            <person name="Iotti M."/>
            <person name="Le Tacon F."/>
            <person name="Lindquist E.A."/>
            <person name="Lipzen A."/>
            <person name="Malagnac F."/>
            <person name="Mello A."/>
            <person name="Molinier V."/>
            <person name="Miyauchi S."/>
            <person name="Poulain J."/>
            <person name="Riccioni C."/>
            <person name="Rubini A."/>
            <person name="Sitrit Y."/>
            <person name="Splivallo R."/>
            <person name="Traeger S."/>
            <person name="Wang M."/>
            <person name="Zifcakova L."/>
            <person name="Wipf D."/>
            <person name="Zambonelli A."/>
            <person name="Paolocci F."/>
            <person name="Nowrousian M."/>
            <person name="Ottonello S."/>
            <person name="Baldrian P."/>
            <person name="Spatafora J.W."/>
            <person name="Henrissat B."/>
            <person name="Nagy L.G."/>
            <person name="Aury J.M."/>
            <person name="Wincker P."/>
            <person name="Grigoriev I.V."/>
            <person name="Bonfante P."/>
            <person name="Martin F.M."/>
        </authorList>
    </citation>
    <scope>NUCLEOTIDE SEQUENCE [LARGE SCALE GENOMIC DNA]</scope>
    <source>
        <strain evidence="1 2">RN42</strain>
    </source>
</reference>
<proteinExistence type="predicted"/>
<gene>
    <name evidence="1" type="ORF">BJ508DRAFT_339024</name>
</gene>
<dbReference type="AlphaFoldDB" id="A0A3N4HS89"/>
<organism evidence="1 2">
    <name type="scientific">Ascobolus immersus RN42</name>
    <dbReference type="NCBI Taxonomy" id="1160509"/>
    <lineage>
        <taxon>Eukaryota</taxon>
        <taxon>Fungi</taxon>
        <taxon>Dikarya</taxon>
        <taxon>Ascomycota</taxon>
        <taxon>Pezizomycotina</taxon>
        <taxon>Pezizomycetes</taxon>
        <taxon>Pezizales</taxon>
        <taxon>Ascobolaceae</taxon>
        <taxon>Ascobolus</taxon>
    </lineage>
</organism>
<evidence type="ECO:0000313" key="2">
    <source>
        <dbReference type="Proteomes" id="UP000275078"/>
    </source>
</evidence>
<sequence>MVGKENANSCAGKSLKGAARRILHERSGNAQTAQPVELADPVVNRAVTALKVAMELVDLVPDECRDDAIKAADAAHRTATAVLAEYESTLPLPGSGLSSSTSTSASTITSPFTAINGASNTPSTSSTASNAASIAVSTSNNSGASQTGRNQKHLPYEQSRQLTILLYRHLMEKPKTASALITILKSALPQVAAHYVKKDGFQRRIYDLLMFGRNHGRIVFADEHVGAFARTVKLTSKGRLYFWSIWTGRVRVKDGSKKTMMKLKLNNKA</sequence>
<keyword evidence="2" id="KW-1185">Reference proteome</keyword>
<accession>A0A3N4HS89</accession>
<dbReference type="Proteomes" id="UP000275078">
    <property type="component" value="Unassembled WGS sequence"/>
</dbReference>
<evidence type="ECO:0000313" key="1">
    <source>
        <dbReference type="EMBL" id="RPA75358.1"/>
    </source>
</evidence>
<protein>
    <submittedName>
        <fullName evidence="1">Uncharacterized protein</fullName>
    </submittedName>
</protein>